<evidence type="ECO:0000313" key="1">
    <source>
        <dbReference type="EMBL" id="SIR30149.1"/>
    </source>
</evidence>
<dbReference type="Proteomes" id="UP000186914">
    <property type="component" value="Unassembled WGS sequence"/>
</dbReference>
<organism evidence="1 2">
    <name type="scientific">Haladaptatus litoreus</name>
    <dbReference type="NCBI Taxonomy" id="553468"/>
    <lineage>
        <taxon>Archaea</taxon>
        <taxon>Methanobacteriati</taxon>
        <taxon>Methanobacteriota</taxon>
        <taxon>Stenosarchaea group</taxon>
        <taxon>Halobacteria</taxon>
        <taxon>Halobacteriales</taxon>
        <taxon>Haladaptataceae</taxon>
        <taxon>Haladaptatus</taxon>
    </lineage>
</organism>
<reference evidence="2" key="1">
    <citation type="submission" date="2017-01" db="EMBL/GenBank/DDBJ databases">
        <authorList>
            <person name="Varghese N."/>
            <person name="Submissions S."/>
        </authorList>
    </citation>
    <scope>NUCLEOTIDE SEQUENCE [LARGE SCALE GENOMIC DNA]</scope>
    <source>
        <strain evidence="2">CGMCC 1.7737</strain>
    </source>
</reference>
<dbReference type="InterPro" id="IPR058277">
    <property type="entry name" value="DUF7971"/>
</dbReference>
<protein>
    <submittedName>
        <fullName evidence="1">Uncharacterized protein</fullName>
    </submittedName>
</protein>
<dbReference type="OrthoDB" id="162070at2157"/>
<keyword evidence="2" id="KW-1185">Reference proteome</keyword>
<name>A0A1N6ZTI4_9EURY</name>
<proteinExistence type="predicted"/>
<dbReference type="EMBL" id="FTNO01000001">
    <property type="protein sequence ID" value="SIR30149.1"/>
    <property type="molecule type" value="Genomic_DNA"/>
</dbReference>
<dbReference type="RefSeq" id="WP_076430053.1">
    <property type="nucleotide sequence ID" value="NZ_FTNO01000001.1"/>
</dbReference>
<evidence type="ECO:0000313" key="2">
    <source>
        <dbReference type="Proteomes" id="UP000186914"/>
    </source>
</evidence>
<accession>A0A1N6ZTI4</accession>
<dbReference type="Pfam" id="PF25926">
    <property type="entry name" value="DUF7971"/>
    <property type="match status" value="1"/>
</dbReference>
<sequence>MDEISLVVPEAIIDSLPEDGDSAARDMQEAVAGWEARLNRLAEEESDEDVASAAVDVVERFETRWEQYDDFVAELRAWGQSPIYAMAWRDLHAALVQQLYDNDDLSTHIDRERNARIVNDGIRFGR</sequence>
<gene>
    <name evidence="1" type="ORF">SAMN05421858_2161</name>
</gene>
<dbReference type="AlphaFoldDB" id="A0A1N6ZTI4"/>